<reference evidence="2" key="1">
    <citation type="submission" date="2019-10" db="EMBL/GenBank/DDBJ databases">
        <authorList>
            <consortium name="DOE Joint Genome Institute"/>
            <person name="Kuo A."/>
            <person name="Miyauchi S."/>
            <person name="Kiss E."/>
            <person name="Drula E."/>
            <person name="Kohler A."/>
            <person name="Sanchez-Garcia M."/>
            <person name="Andreopoulos B."/>
            <person name="Barry K.W."/>
            <person name="Bonito G."/>
            <person name="Buee M."/>
            <person name="Carver A."/>
            <person name="Chen C."/>
            <person name="Cichocki N."/>
            <person name="Clum A."/>
            <person name="Culley D."/>
            <person name="Crous P.W."/>
            <person name="Fauchery L."/>
            <person name="Girlanda M."/>
            <person name="Hayes R."/>
            <person name="Keri Z."/>
            <person name="LaButti K."/>
            <person name="Lipzen A."/>
            <person name="Lombard V."/>
            <person name="Magnuson J."/>
            <person name="Maillard F."/>
            <person name="Morin E."/>
            <person name="Murat C."/>
            <person name="Nolan M."/>
            <person name="Ohm R."/>
            <person name="Pangilinan J."/>
            <person name="Pereira M."/>
            <person name="Perotto S."/>
            <person name="Peter M."/>
            <person name="Riley R."/>
            <person name="Sitrit Y."/>
            <person name="Stielow B."/>
            <person name="Szollosi G."/>
            <person name="Zifcakova L."/>
            <person name="Stursova M."/>
            <person name="Spatafora J.W."/>
            <person name="Tedersoo L."/>
            <person name="Vaario L.-M."/>
            <person name="Yamada A."/>
            <person name="Yan M."/>
            <person name="Wang P."/>
            <person name="Xu J."/>
            <person name="Bruns T."/>
            <person name="Baldrian P."/>
            <person name="Vilgalys R."/>
            <person name="Henrissat B."/>
            <person name="Grigoriev I.V."/>
            <person name="Hibbett D."/>
            <person name="Nagy L.G."/>
            <person name="Martin F.M."/>
        </authorList>
    </citation>
    <scope>NUCLEOTIDE SEQUENCE</scope>
    <source>
        <strain evidence="2">Prilba</strain>
    </source>
</reference>
<organism evidence="2 3">
    <name type="scientific">Russula ochroleuca</name>
    <dbReference type="NCBI Taxonomy" id="152965"/>
    <lineage>
        <taxon>Eukaryota</taxon>
        <taxon>Fungi</taxon>
        <taxon>Dikarya</taxon>
        <taxon>Basidiomycota</taxon>
        <taxon>Agaricomycotina</taxon>
        <taxon>Agaricomycetes</taxon>
        <taxon>Russulales</taxon>
        <taxon>Russulaceae</taxon>
        <taxon>Russula</taxon>
    </lineage>
</organism>
<dbReference type="AlphaFoldDB" id="A0A9P5T5U7"/>
<dbReference type="OrthoDB" id="3265918at2759"/>
<dbReference type="EMBL" id="WHVB01000013">
    <property type="protein sequence ID" value="KAF8477721.1"/>
    <property type="molecule type" value="Genomic_DNA"/>
</dbReference>
<evidence type="ECO:0000313" key="3">
    <source>
        <dbReference type="Proteomes" id="UP000759537"/>
    </source>
</evidence>
<feature type="compositionally biased region" description="Basic and acidic residues" evidence="1">
    <location>
        <begin position="220"/>
        <end position="230"/>
    </location>
</feature>
<proteinExistence type="predicted"/>
<sequence length="285" mass="32763">MPHRLKYLELRNLSKPPTPLKSVNFRHTTPGSGALLVSKYENWQSSELIDPNHPKAHLPLKRRHARAPRWTSPHLTLYAFPKASLREPEVQFPEPYKQRPYPALPRRPEQRSADMSMQFLAYGSRLILRPTVRVKIKRRLREAVSLIVTRGAAVDKSRKGSKIVFRAEDVGAEKWIVPDWTYVALPTTEMIRMPFTELLDLMRQALVSLHQRIPEIEKALRRSRRQDRDTTSLVQLKSNSHHPSTEESTSPASSPTQATAIPDLDCYEPLTVVRKEMTVCRAQAE</sequence>
<gene>
    <name evidence="2" type="ORF">DFH94DRAFT_755326</name>
</gene>
<dbReference type="Proteomes" id="UP000759537">
    <property type="component" value="Unassembled WGS sequence"/>
</dbReference>
<accession>A0A9P5T5U7</accession>
<feature type="compositionally biased region" description="Low complexity" evidence="1">
    <location>
        <begin position="246"/>
        <end position="260"/>
    </location>
</feature>
<name>A0A9P5T5U7_9AGAM</name>
<evidence type="ECO:0000256" key="1">
    <source>
        <dbReference type="SAM" id="MobiDB-lite"/>
    </source>
</evidence>
<feature type="region of interest" description="Disordered" evidence="1">
    <location>
        <begin position="220"/>
        <end position="261"/>
    </location>
</feature>
<keyword evidence="3" id="KW-1185">Reference proteome</keyword>
<comment type="caution">
    <text evidence="2">The sequence shown here is derived from an EMBL/GenBank/DDBJ whole genome shotgun (WGS) entry which is preliminary data.</text>
</comment>
<reference evidence="2" key="2">
    <citation type="journal article" date="2020" name="Nat. Commun.">
        <title>Large-scale genome sequencing of mycorrhizal fungi provides insights into the early evolution of symbiotic traits.</title>
        <authorList>
            <person name="Miyauchi S."/>
            <person name="Kiss E."/>
            <person name="Kuo A."/>
            <person name="Drula E."/>
            <person name="Kohler A."/>
            <person name="Sanchez-Garcia M."/>
            <person name="Morin E."/>
            <person name="Andreopoulos B."/>
            <person name="Barry K.W."/>
            <person name="Bonito G."/>
            <person name="Buee M."/>
            <person name="Carver A."/>
            <person name="Chen C."/>
            <person name="Cichocki N."/>
            <person name="Clum A."/>
            <person name="Culley D."/>
            <person name="Crous P.W."/>
            <person name="Fauchery L."/>
            <person name="Girlanda M."/>
            <person name="Hayes R.D."/>
            <person name="Keri Z."/>
            <person name="LaButti K."/>
            <person name="Lipzen A."/>
            <person name="Lombard V."/>
            <person name="Magnuson J."/>
            <person name="Maillard F."/>
            <person name="Murat C."/>
            <person name="Nolan M."/>
            <person name="Ohm R.A."/>
            <person name="Pangilinan J."/>
            <person name="Pereira M.F."/>
            <person name="Perotto S."/>
            <person name="Peter M."/>
            <person name="Pfister S."/>
            <person name="Riley R."/>
            <person name="Sitrit Y."/>
            <person name="Stielow J.B."/>
            <person name="Szollosi G."/>
            <person name="Zifcakova L."/>
            <person name="Stursova M."/>
            <person name="Spatafora J.W."/>
            <person name="Tedersoo L."/>
            <person name="Vaario L.M."/>
            <person name="Yamada A."/>
            <person name="Yan M."/>
            <person name="Wang P."/>
            <person name="Xu J."/>
            <person name="Bruns T."/>
            <person name="Baldrian P."/>
            <person name="Vilgalys R."/>
            <person name="Dunand C."/>
            <person name="Henrissat B."/>
            <person name="Grigoriev I.V."/>
            <person name="Hibbett D."/>
            <person name="Nagy L.G."/>
            <person name="Martin F.M."/>
        </authorList>
    </citation>
    <scope>NUCLEOTIDE SEQUENCE</scope>
    <source>
        <strain evidence="2">Prilba</strain>
    </source>
</reference>
<protein>
    <submittedName>
        <fullName evidence="2">Uncharacterized protein</fullName>
    </submittedName>
</protein>
<evidence type="ECO:0000313" key="2">
    <source>
        <dbReference type="EMBL" id="KAF8477721.1"/>
    </source>
</evidence>